<organism evidence="1 2">
    <name type="scientific">Lentzea cavernae</name>
    <dbReference type="NCBI Taxonomy" id="2020703"/>
    <lineage>
        <taxon>Bacteria</taxon>
        <taxon>Bacillati</taxon>
        <taxon>Actinomycetota</taxon>
        <taxon>Actinomycetes</taxon>
        <taxon>Pseudonocardiales</taxon>
        <taxon>Pseudonocardiaceae</taxon>
        <taxon>Lentzea</taxon>
    </lineage>
</organism>
<keyword evidence="2" id="KW-1185">Reference proteome</keyword>
<dbReference type="EMBL" id="BNAR01000009">
    <property type="protein sequence ID" value="GHH49246.1"/>
    <property type="molecule type" value="Genomic_DNA"/>
</dbReference>
<sequence length="50" mass="5553">MALTEKKCSVCGKFSWDSDFGSYNETHETKDGKTVKCDTNGAVYVDGDRQ</sequence>
<evidence type="ECO:0000313" key="2">
    <source>
        <dbReference type="Proteomes" id="UP000605568"/>
    </source>
</evidence>
<dbReference type="RefSeq" id="WP_191302331.1">
    <property type="nucleotide sequence ID" value="NZ_BNAR01000009.1"/>
</dbReference>
<proteinExistence type="predicted"/>
<name>A0ABQ3ML96_9PSEU</name>
<reference evidence="2" key="1">
    <citation type="journal article" date="2019" name="Int. J. Syst. Evol. Microbiol.">
        <title>The Global Catalogue of Microorganisms (GCM) 10K type strain sequencing project: providing services to taxonomists for standard genome sequencing and annotation.</title>
        <authorList>
            <consortium name="The Broad Institute Genomics Platform"/>
            <consortium name="The Broad Institute Genome Sequencing Center for Infectious Disease"/>
            <person name="Wu L."/>
            <person name="Ma J."/>
        </authorList>
    </citation>
    <scope>NUCLEOTIDE SEQUENCE [LARGE SCALE GENOMIC DNA]</scope>
    <source>
        <strain evidence="2">CGMCC 4.7367</strain>
    </source>
</reference>
<dbReference type="Proteomes" id="UP000605568">
    <property type="component" value="Unassembled WGS sequence"/>
</dbReference>
<comment type="caution">
    <text evidence="1">The sequence shown here is derived from an EMBL/GenBank/DDBJ whole genome shotgun (WGS) entry which is preliminary data.</text>
</comment>
<gene>
    <name evidence="1" type="ORF">GCM10017774_56320</name>
</gene>
<accession>A0ABQ3ML96</accession>
<evidence type="ECO:0000313" key="1">
    <source>
        <dbReference type="EMBL" id="GHH49246.1"/>
    </source>
</evidence>
<protein>
    <submittedName>
        <fullName evidence="1">Uncharacterized protein</fullName>
    </submittedName>
</protein>